<feature type="region of interest" description="Disordered" evidence="4">
    <location>
        <begin position="104"/>
        <end position="123"/>
    </location>
</feature>
<keyword evidence="7" id="KW-1185">Reference proteome</keyword>
<evidence type="ECO:0000313" key="7">
    <source>
        <dbReference type="Proteomes" id="UP001154078"/>
    </source>
</evidence>
<sequence>MDFAPHWATSCKCNVCGEIPDTAPLYHCPLKHQFCLVCYEELKRNYKGTTAEGSTCPSCQFNGKFERSRINTDFLRKLKIKPGIGRPYRYSSKIVQAAKQRNNFTATTEPQSEEKNHKHSFGEPHNVTVEDLFQLPSNQVQRLLRKKSYRNVQGETVEEEEEFEEEEEDTAEPLLEPIRSETFLLAQSKKPLQCPHSHCNKTIAVSAFANHFRYEHKDIKTITSERGKVTTISVDAAAIEKIEHGVDVCVAMITIYERNKIDLTKSKSSRSVLRTCNKFQQSVPVDTFWVMVSGSEERNEHLSYVFYWVFTNTDDSYRCTIELASKKDTINVSTFCYVNSTTKETFSNLPENVNCLILGHNVYTALLKEGVDVKLRVTIH</sequence>
<gene>
    <name evidence="6" type="ORF">MELIAE_LOCUS5957</name>
</gene>
<keyword evidence="1 3" id="KW-0479">Metal-binding</keyword>
<dbReference type="OrthoDB" id="6745034at2759"/>
<keyword evidence="1 3" id="KW-0863">Zinc-finger</keyword>
<evidence type="ECO:0000256" key="2">
    <source>
        <dbReference type="ARBA" id="ARBA00022833"/>
    </source>
</evidence>
<name>A0A9P0B3T7_BRAAE</name>
<evidence type="ECO:0000256" key="3">
    <source>
        <dbReference type="PROSITE-ProRule" id="PRU00175"/>
    </source>
</evidence>
<evidence type="ECO:0000259" key="5">
    <source>
        <dbReference type="PROSITE" id="PS50089"/>
    </source>
</evidence>
<accession>A0A9P0B3T7</accession>
<keyword evidence="2" id="KW-0862">Zinc</keyword>
<evidence type="ECO:0000256" key="1">
    <source>
        <dbReference type="ARBA" id="ARBA00022771"/>
    </source>
</evidence>
<dbReference type="PROSITE" id="PS50089">
    <property type="entry name" value="ZF_RING_2"/>
    <property type="match status" value="1"/>
</dbReference>
<evidence type="ECO:0000256" key="4">
    <source>
        <dbReference type="SAM" id="MobiDB-lite"/>
    </source>
</evidence>
<dbReference type="InterPro" id="IPR001841">
    <property type="entry name" value="Znf_RING"/>
</dbReference>
<proteinExistence type="predicted"/>
<feature type="domain" description="RING-type" evidence="5">
    <location>
        <begin position="13"/>
        <end position="60"/>
    </location>
</feature>
<dbReference type="GO" id="GO:0008270">
    <property type="term" value="F:zinc ion binding"/>
    <property type="evidence" value="ECO:0007669"/>
    <property type="project" value="UniProtKB-KW"/>
</dbReference>
<feature type="compositionally biased region" description="Basic and acidic residues" evidence="4">
    <location>
        <begin position="112"/>
        <end position="122"/>
    </location>
</feature>
<reference evidence="6" key="1">
    <citation type="submission" date="2021-12" db="EMBL/GenBank/DDBJ databases">
        <authorList>
            <person name="King R."/>
        </authorList>
    </citation>
    <scope>NUCLEOTIDE SEQUENCE</scope>
</reference>
<organism evidence="6 7">
    <name type="scientific">Brassicogethes aeneus</name>
    <name type="common">Rape pollen beetle</name>
    <name type="synonym">Meligethes aeneus</name>
    <dbReference type="NCBI Taxonomy" id="1431903"/>
    <lineage>
        <taxon>Eukaryota</taxon>
        <taxon>Metazoa</taxon>
        <taxon>Ecdysozoa</taxon>
        <taxon>Arthropoda</taxon>
        <taxon>Hexapoda</taxon>
        <taxon>Insecta</taxon>
        <taxon>Pterygota</taxon>
        <taxon>Neoptera</taxon>
        <taxon>Endopterygota</taxon>
        <taxon>Coleoptera</taxon>
        <taxon>Polyphaga</taxon>
        <taxon>Cucujiformia</taxon>
        <taxon>Nitidulidae</taxon>
        <taxon>Meligethinae</taxon>
        <taxon>Brassicogethes</taxon>
    </lineage>
</organism>
<dbReference type="Proteomes" id="UP001154078">
    <property type="component" value="Chromosome 4"/>
</dbReference>
<evidence type="ECO:0000313" key="6">
    <source>
        <dbReference type="EMBL" id="CAH0554349.1"/>
    </source>
</evidence>
<dbReference type="SUPFAM" id="SSF57850">
    <property type="entry name" value="RING/U-box"/>
    <property type="match status" value="1"/>
</dbReference>
<protein>
    <recommendedName>
        <fullName evidence="5">RING-type domain-containing protein</fullName>
    </recommendedName>
</protein>
<dbReference type="EMBL" id="OV121135">
    <property type="protein sequence ID" value="CAH0554349.1"/>
    <property type="molecule type" value="Genomic_DNA"/>
</dbReference>
<dbReference type="AlphaFoldDB" id="A0A9P0B3T7"/>